<comment type="caution">
    <text evidence="3">The sequence shown here is derived from an EMBL/GenBank/DDBJ whole genome shotgun (WGS) entry which is preliminary data.</text>
</comment>
<dbReference type="InterPro" id="IPR003495">
    <property type="entry name" value="CobW/HypB/UreG_nucleotide-bd"/>
</dbReference>
<dbReference type="Pfam" id="PF02492">
    <property type="entry name" value="cobW"/>
    <property type="match status" value="1"/>
</dbReference>
<dbReference type="InterPro" id="IPR027417">
    <property type="entry name" value="P-loop_NTPase"/>
</dbReference>
<evidence type="ECO:0000313" key="3">
    <source>
        <dbReference type="EMBL" id="HAC6695764.1"/>
    </source>
</evidence>
<accession>A0A702FGN3</accession>
<name>A0A702FGN3_SALBN</name>
<proteinExistence type="predicted"/>
<dbReference type="InterPro" id="IPR051316">
    <property type="entry name" value="Zinc-reg_GTPase_activator"/>
</dbReference>
<dbReference type="SUPFAM" id="SSF52540">
    <property type="entry name" value="P-loop containing nucleoside triphosphate hydrolases"/>
    <property type="match status" value="1"/>
</dbReference>
<dbReference type="AlphaFoldDB" id="A0A702FGN3"/>
<sequence length="330" mass="36211">MTKTNLITGFLGSGKTTSILHLLAHKDPAEKWAVLVNEFGEVGIDGALLADSGALLKEIPGGCMCCVNGLPMQVGLNTLLRQGKPDRLLIEPTGLGHPKQILDLLTAPVYEPWIDLRATVCILDPRLLLDEQSLANENFRDQLASADIIIANKTDRATAQSDAALQQWWRQYGGDRLLVRAEHGRIDGKLLDLPRQNLAELPTSTAHAHAHAHASKKGLAALNLPAHQRWRRSLNSGQGHQACGWIFDADTVFDTIGLLEWARLVPVGRVKGVMRIKEGLVRINRQGEDLHIETQSVAPPDSRIELISSTETDWNVLQTALLKLRLATHA</sequence>
<gene>
    <name evidence="3" type="ORF">G0D16_16180</name>
</gene>
<reference evidence="3" key="2">
    <citation type="submission" date="2018-09" db="EMBL/GenBank/DDBJ databases">
        <authorList>
            <consortium name="NCBI Pathogen Detection Project"/>
        </authorList>
    </citation>
    <scope>NUCLEOTIDE SEQUENCE</scope>
    <source>
        <strain evidence="3">2702-77</strain>
    </source>
</reference>
<comment type="function">
    <text evidence="1">Zinc chaperone that directly transfers zinc cofactor to target proteins, thereby activating them. Zinc is transferred from the CXCC motif in the GTPase domain to the zinc binding site in target proteins in a process requiring GTP hydrolysis.</text>
</comment>
<dbReference type="GO" id="GO:0005737">
    <property type="term" value="C:cytoplasm"/>
    <property type="evidence" value="ECO:0007669"/>
    <property type="project" value="TreeGrafter"/>
</dbReference>
<protein>
    <submittedName>
        <fullName evidence="3">GTP-binding protein</fullName>
    </submittedName>
</protein>
<organism evidence="3">
    <name type="scientific">Salmonella bongori serovar 44:r:-</name>
    <dbReference type="NCBI Taxonomy" id="1967585"/>
    <lineage>
        <taxon>Bacteria</taxon>
        <taxon>Pseudomonadati</taxon>
        <taxon>Pseudomonadota</taxon>
        <taxon>Gammaproteobacteria</taxon>
        <taxon>Enterobacterales</taxon>
        <taxon>Enterobacteriaceae</taxon>
        <taxon>Salmonella</taxon>
    </lineage>
</organism>
<dbReference type="InterPro" id="IPR011629">
    <property type="entry name" value="CobW-like_C"/>
</dbReference>
<dbReference type="CDD" id="cd03112">
    <property type="entry name" value="CobW-like"/>
    <property type="match status" value="1"/>
</dbReference>
<dbReference type="PANTHER" id="PTHR13748">
    <property type="entry name" value="COBW-RELATED"/>
    <property type="match status" value="1"/>
</dbReference>
<dbReference type="PANTHER" id="PTHR13748:SF46">
    <property type="entry name" value="ZINC CHAPERONE YEIR"/>
    <property type="match status" value="1"/>
</dbReference>
<dbReference type="Gene3D" id="3.40.50.300">
    <property type="entry name" value="P-loop containing nucleotide triphosphate hydrolases"/>
    <property type="match status" value="1"/>
</dbReference>
<evidence type="ECO:0000256" key="1">
    <source>
        <dbReference type="ARBA" id="ARBA00045658"/>
    </source>
</evidence>
<dbReference type="SMART" id="SM00833">
    <property type="entry name" value="CobW_C"/>
    <property type="match status" value="1"/>
</dbReference>
<reference evidence="3" key="1">
    <citation type="journal article" date="2018" name="Genome Biol.">
        <title>SKESA: strategic k-mer extension for scrupulous assemblies.</title>
        <authorList>
            <person name="Souvorov A."/>
            <person name="Agarwala R."/>
            <person name="Lipman D.J."/>
        </authorList>
    </citation>
    <scope>NUCLEOTIDE SEQUENCE</scope>
    <source>
        <strain evidence="3">2702-77</strain>
    </source>
</reference>
<dbReference type="EMBL" id="DAAMHO010000019">
    <property type="protein sequence ID" value="HAC6695764.1"/>
    <property type="molecule type" value="Genomic_DNA"/>
</dbReference>
<feature type="domain" description="CobW C-terminal" evidence="2">
    <location>
        <begin position="242"/>
        <end position="325"/>
    </location>
</feature>
<evidence type="ECO:0000259" key="2">
    <source>
        <dbReference type="SMART" id="SM00833"/>
    </source>
</evidence>